<dbReference type="CDD" id="cd00383">
    <property type="entry name" value="trans_reg_C"/>
    <property type="match status" value="1"/>
</dbReference>
<feature type="modified residue" description="4-aspartylphosphate" evidence="10">
    <location>
        <position position="53"/>
    </location>
</feature>
<dbReference type="Pfam" id="PF00072">
    <property type="entry name" value="Response_reg"/>
    <property type="match status" value="1"/>
</dbReference>
<dbReference type="GO" id="GO:0032993">
    <property type="term" value="C:protein-DNA complex"/>
    <property type="evidence" value="ECO:0007669"/>
    <property type="project" value="TreeGrafter"/>
</dbReference>
<organism evidence="14">
    <name type="scientific">Clostridium botulinum B str. Osaka05</name>
    <dbReference type="NCBI Taxonomy" id="1407017"/>
    <lineage>
        <taxon>Bacteria</taxon>
        <taxon>Bacillati</taxon>
        <taxon>Bacillota</taxon>
        <taxon>Clostridia</taxon>
        <taxon>Eubacteriales</taxon>
        <taxon>Clostridiaceae</taxon>
        <taxon>Clostridium</taxon>
    </lineage>
</organism>
<keyword evidence="7 11" id="KW-0238">DNA-binding</keyword>
<dbReference type="SUPFAM" id="SSF52172">
    <property type="entry name" value="CheY-like"/>
    <property type="match status" value="1"/>
</dbReference>
<evidence type="ECO:0000256" key="1">
    <source>
        <dbReference type="ARBA" id="ARBA00004496"/>
    </source>
</evidence>
<evidence type="ECO:0000256" key="8">
    <source>
        <dbReference type="ARBA" id="ARBA00023163"/>
    </source>
</evidence>
<dbReference type="Gene3D" id="6.10.250.690">
    <property type="match status" value="1"/>
</dbReference>
<evidence type="ECO:0000256" key="3">
    <source>
        <dbReference type="ARBA" id="ARBA00022490"/>
    </source>
</evidence>
<feature type="domain" description="Response regulatory" evidence="12">
    <location>
        <begin position="4"/>
        <end position="117"/>
    </location>
</feature>
<dbReference type="GO" id="GO:0005829">
    <property type="term" value="C:cytosol"/>
    <property type="evidence" value="ECO:0007669"/>
    <property type="project" value="TreeGrafter"/>
</dbReference>
<comment type="subcellular location">
    <subcellularLocation>
        <location evidence="1">Cytoplasm</location>
    </subcellularLocation>
</comment>
<evidence type="ECO:0000256" key="7">
    <source>
        <dbReference type="ARBA" id="ARBA00023125"/>
    </source>
</evidence>
<dbReference type="SMART" id="SM00448">
    <property type="entry name" value="REC"/>
    <property type="match status" value="1"/>
</dbReference>
<comment type="function">
    <text evidence="9">May play the central regulatory role in sporulation. It may be an element of the effector pathway responsible for the activation of sporulation genes in response to nutritional stress. Spo0A may act in concert with spo0H (a sigma factor) to control the expression of some genes that are critical to the sporulation process.</text>
</comment>
<dbReference type="PANTHER" id="PTHR48111:SF31">
    <property type="entry name" value="TRANSCRIPTIONAL REGULATORY PROTEIN YXDJ"/>
    <property type="match status" value="1"/>
</dbReference>
<evidence type="ECO:0000259" key="13">
    <source>
        <dbReference type="PROSITE" id="PS51755"/>
    </source>
</evidence>
<reference evidence="14" key="1">
    <citation type="submission" date="2013-10" db="EMBL/GenBank/DDBJ databases">
        <title>Draft genome sequence of Clostridium botulinum type B strain Osaka05.</title>
        <authorList>
            <person name="Sakaguchi Y."/>
            <person name="Hosomi K."/>
            <person name="Uchiyama J."/>
            <person name="Ogura Y."/>
            <person name="Sakaguchi M."/>
            <person name="Kohda T."/>
            <person name="Mukamoto M."/>
            <person name="Misawa N."/>
            <person name="Matsuzaki S."/>
            <person name="Hayashi T."/>
            <person name="Kozaki S."/>
        </authorList>
    </citation>
    <scope>NUCLEOTIDE SEQUENCE</scope>
    <source>
        <strain evidence="14">Osaka05</strain>
    </source>
</reference>
<dbReference type="Gene3D" id="3.40.50.2300">
    <property type="match status" value="1"/>
</dbReference>
<keyword evidence="3" id="KW-0963">Cytoplasm</keyword>
<dbReference type="PANTHER" id="PTHR48111">
    <property type="entry name" value="REGULATOR OF RPOS"/>
    <property type="match status" value="1"/>
</dbReference>
<dbReference type="InterPro" id="IPR001789">
    <property type="entry name" value="Sig_transdc_resp-reg_receiver"/>
</dbReference>
<keyword evidence="6" id="KW-0805">Transcription regulation</keyword>
<dbReference type="SUPFAM" id="SSF46894">
    <property type="entry name" value="C-terminal effector domain of the bipartite response regulators"/>
    <property type="match status" value="1"/>
</dbReference>
<feature type="DNA-binding region" description="OmpR/PhoB-type" evidence="11">
    <location>
        <begin position="131"/>
        <end position="229"/>
    </location>
</feature>
<dbReference type="GO" id="GO:0006355">
    <property type="term" value="P:regulation of DNA-templated transcription"/>
    <property type="evidence" value="ECO:0007669"/>
    <property type="project" value="InterPro"/>
</dbReference>
<keyword evidence="4 10" id="KW-0597">Phosphoprotein</keyword>
<dbReference type="FunFam" id="3.40.50.2300:FF:000065">
    <property type="entry name" value="DNA-binding response regulator"/>
    <property type="match status" value="1"/>
</dbReference>
<feature type="domain" description="OmpR/PhoB-type" evidence="13">
    <location>
        <begin position="131"/>
        <end position="229"/>
    </location>
</feature>
<evidence type="ECO:0000259" key="12">
    <source>
        <dbReference type="PROSITE" id="PS50110"/>
    </source>
</evidence>
<keyword evidence="5" id="KW-0902">Two-component regulatory system</keyword>
<dbReference type="EMBL" id="DF384213">
    <property type="protein sequence ID" value="GAE01933.1"/>
    <property type="molecule type" value="Genomic_DNA"/>
</dbReference>
<evidence type="ECO:0000313" key="14">
    <source>
        <dbReference type="EMBL" id="GAE01933.1"/>
    </source>
</evidence>
<dbReference type="CDD" id="cd18159">
    <property type="entry name" value="REC_OmpR_NsrR-like"/>
    <property type="match status" value="1"/>
</dbReference>
<accession>A0A0S6U0R3</accession>
<dbReference type="GO" id="GO:0000976">
    <property type="term" value="F:transcription cis-regulatory region binding"/>
    <property type="evidence" value="ECO:0007669"/>
    <property type="project" value="TreeGrafter"/>
</dbReference>
<dbReference type="PROSITE" id="PS50110">
    <property type="entry name" value="RESPONSE_REGULATORY"/>
    <property type="match status" value="1"/>
</dbReference>
<dbReference type="PROSITE" id="PS51755">
    <property type="entry name" value="OMPR_PHOB"/>
    <property type="match status" value="1"/>
</dbReference>
<gene>
    <name evidence="14" type="ORF">CBO05C_1623</name>
</gene>
<dbReference type="InterPro" id="IPR001867">
    <property type="entry name" value="OmpR/PhoB-type_DNA-bd"/>
</dbReference>
<dbReference type="AlphaFoldDB" id="A0A0S6U0R3"/>
<dbReference type="RefSeq" id="WP_030034633.1">
    <property type="nucleotide sequence ID" value="NZ_DF384213.1"/>
</dbReference>
<dbReference type="InterPro" id="IPR036388">
    <property type="entry name" value="WH-like_DNA-bd_sf"/>
</dbReference>
<dbReference type="SMART" id="SM00862">
    <property type="entry name" value="Trans_reg_C"/>
    <property type="match status" value="1"/>
</dbReference>
<dbReference type="Gene3D" id="1.10.10.10">
    <property type="entry name" value="Winged helix-like DNA-binding domain superfamily/Winged helix DNA-binding domain"/>
    <property type="match status" value="1"/>
</dbReference>
<name>A0A0S6U0R3_CLOBO</name>
<evidence type="ECO:0000256" key="6">
    <source>
        <dbReference type="ARBA" id="ARBA00023015"/>
    </source>
</evidence>
<keyword evidence="8" id="KW-0804">Transcription</keyword>
<dbReference type="GO" id="GO:0000156">
    <property type="term" value="F:phosphorelay response regulator activity"/>
    <property type="evidence" value="ECO:0007669"/>
    <property type="project" value="TreeGrafter"/>
</dbReference>
<dbReference type="InterPro" id="IPR016032">
    <property type="entry name" value="Sig_transdc_resp-reg_C-effctor"/>
</dbReference>
<protein>
    <recommendedName>
        <fullName evidence="2">Stage 0 sporulation protein A homolog</fullName>
    </recommendedName>
</protein>
<evidence type="ECO:0000256" key="2">
    <source>
        <dbReference type="ARBA" id="ARBA00018672"/>
    </source>
</evidence>
<evidence type="ECO:0000256" key="11">
    <source>
        <dbReference type="PROSITE-ProRule" id="PRU01091"/>
    </source>
</evidence>
<dbReference type="InterPro" id="IPR039420">
    <property type="entry name" value="WalR-like"/>
</dbReference>
<evidence type="ECO:0000256" key="9">
    <source>
        <dbReference type="ARBA" id="ARBA00024867"/>
    </source>
</evidence>
<dbReference type="Pfam" id="PF00486">
    <property type="entry name" value="Trans_reg_C"/>
    <property type="match status" value="1"/>
</dbReference>
<evidence type="ECO:0000256" key="5">
    <source>
        <dbReference type="ARBA" id="ARBA00023012"/>
    </source>
</evidence>
<sequence>MSYKIMIIEDDKNIAKLLGEHIEKYGYEALVAKDFEKILETFEMEKPNLILLDVNLPKFDGYYWCRRIREKSLCPIIFISARDSEMNQVMAIESGADDYITKPFYYEVVLAKIKSQLRRVYGDYAANSQVERILDVEGLLFYPERLQVHFNGKETMLSKKEGDLLDAMMKIYPKVATREELLEKIWDDTTFVDENTLNVNIARLRKKLLELGIKDSIETVRGAGYRLNVTWRK</sequence>
<dbReference type="InterPro" id="IPR011006">
    <property type="entry name" value="CheY-like_superfamily"/>
</dbReference>
<evidence type="ECO:0000256" key="4">
    <source>
        <dbReference type="ARBA" id="ARBA00022553"/>
    </source>
</evidence>
<dbReference type="Proteomes" id="UP000054164">
    <property type="component" value="Unassembled WGS sequence"/>
</dbReference>
<evidence type="ECO:0000256" key="10">
    <source>
        <dbReference type="PROSITE-ProRule" id="PRU00169"/>
    </source>
</evidence>
<proteinExistence type="predicted"/>
<dbReference type="HOGENOM" id="CLU_000445_30_3_9"/>